<reference evidence="2 3" key="1">
    <citation type="submission" date="2019-04" db="EMBL/GenBank/DDBJ databases">
        <authorList>
            <person name="Li Y."/>
            <person name="Wang J."/>
        </authorList>
    </citation>
    <scope>NUCLEOTIDE SEQUENCE [LARGE SCALE GENOMIC DNA]</scope>
    <source>
        <strain evidence="2 3">DSM 14668</strain>
    </source>
</reference>
<keyword evidence="3" id="KW-1185">Reference proteome</keyword>
<feature type="compositionally biased region" description="Gly residues" evidence="1">
    <location>
        <begin position="8"/>
        <end position="50"/>
    </location>
</feature>
<dbReference type="EMBL" id="SSMQ01000044">
    <property type="protein sequence ID" value="TKD00758.1"/>
    <property type="molecule type" value="Genomic_DNA"/>
</dbReference>
<evidence type="ECO:0000313" key="3">
    <source>
        <dbReference type="Proteomes" id="UP000309215"/>
    </source>
</evidence>
<feature type="region of interest" description="Disordered" evidence="1">
    <location>
        <begin position="1"/>
        <end position="65"/>
    </location>
</feature>
<dbReference type="Proteomes" id="UP000309215">
    <property type="component" value="Unassembled WGS sequence"/>
</dbReference>
<accession>A0A4U1J2D7</accession>
<evidence type="ECO:0000313" key="2">
    <source>
        <dbReference type="EMBL" id="TKD00758.1"/>
    </source>
</evidence>
<proteinExistence type="predicted"/>
<dbReference type="AlphaFoldDB" id="A0A4U1J2D7"/>
<evidence type="ECO:0000256" key="1">
    <source>
        <dbReference type="SAM" id="MobiDB-lite"/>
    </source>
</evidence>
<name>A0A4U1J2D7_9BACT</name>
<comment type="caution">
    <text evidence="2">The sequence shown here is derived from an EMBL/GenBank/DDBJ whole genome shotgun (WGS) entry which is preliminary data.</text>
</comment>
<organism evidence="2 3">
    <name type="scientific">Polyangium fumosum</name>
    <dbReference type="NCBI Taxonomy" id="889272"/>
    <lineage>
        <taxon>Bacteria</taxon>
        <taxon>Pseudomonadati</taxon>
        <taxon>Myxococcota</taxon>
        <taxon>Polyangia</taxon>
        <taxon>Polyangiales</taxon>
        <taxon>Polyangiaceae</taxon>
        <taxon>Polyangium</taxon>
    </lineage>
</organism>
<gene>
    <name evidence="2" type="ORF">E8A74_33060</name>
</gene>
<protein>
    <submittedName>
        <fullName evidence="2">Uncharacterized protein</fullName>
    </submittedName>
</protein>
<sequence>MTATAACGSGGGGGGSGGSGASGGNGGSGASGGDGGAGGNGGNGGTGGSADGVTGTSKDLHRPTTGDVTVRSRFWTKIEALVDQGGTLQSYPGTIDADGNISIPDVPMGPYLLALEGPPSQFMNAPPVRTFVATDARTLDIGYLHSGRPDPAPMSQPTYLTFDATLGVPMQVATYDDMGNILTQDDEIQIYSQNGTVLSYIYPSSSPPEDNPPANGATQLSTWKINAEDVFVQFNGDRTLIDASKGDEVTVVHGVTQQVGTPTDDGNPWNGYTYTATAESMQAMPFTMTNGGTSVVKGTFAPAPQKSFDLDYKGSAWNALLPNTPLSTHFVGVSVDHEPVGTAPALGAFVTLLGMSVGYGTAYSNPDPACHGVGCDPVACASACDAGTMVLAGDYAHTYSYGDPFTGGQNFAAVVITFTKSVRSLLPEATSESLRGNFTLSAPVEELTGKPLTPPLGLPQDIKVAGKDTPYDQVTTGVGTTPAITWTAPSLGSPTRYRVSVVDTTDLTDANGTLSTRRTVANVYVKSPNMTLPEGILQPGKFYYIQVSATVRDNDDFAAPFKSEPRNTSAMMFTGLVTP</sequence>